<dbReference type="InterPro" id="IPR001387">
    <property type="entry name" value="Cro/C1-type_HTH"/>
</dbReference>
<dbReference type="SMART" id="SM00530">
    <property type="entry name" value="HTH_XRE"/>
    <property type="match status" value="1"/>
</dbReference>
<dbReference type="InterPro" id="IPR010982">
    <property type="entry name" value="Lambda_DNA-bd_dom_sf"/>
</dbReference>
<dbReference type="CDD" id="cd00093">
    <property type="entry name" value="HTH_XRE"/>
    <property type="match status" value="1"/>
</dbReference>
<dbReference type="InterPro" id="IPR025272">
    <property type="entry name" value="SocA_Panacea"/>
</dbReference>
<reference evidence="3 4" key="1">
    <citation type="journal article" date="2016" name="Nat. Commun.">
        <title>Thousands of microbial genomes shed light on interconnected biogeochemical processes in an aquifer system.</title>
        <authorList>
            <person name="Anantharaman K."/>
            <person name="Brown C.T."/>
            <person name="Hug L.A."/>
            <person name="Sharon I."/>
            <person name="Castelle C.J."/>
            <person name="Probst A.J."/>
            <person name="Thomas B.C."/>
            <person name="Singh A."/>
            <person name="Wilkins M.J."/>
            <person name="Karaoz U."/>
            <person name="Brodie E.L."/>
            <person name="Williams K.H."/>
            <person name="Hubbard S.S."/>
            <person name="Banfield J.F."/>
        </authorList>
    </citation>
    <scope>NUCLEOTIDE SEQUENCE [LARGE SCALE GENOMIC DNA]</scope>
</reference>
<evidence type="ECO:0000313" key="3">
    <source>
        <dbReference type="EMBL" id="OGC40976.1"/>
    </source>
</evidence>
<dbReference type="Pfam" id="PF01381">
    <property type="entry name" value="HTH_3"/>
    <property type="match status" value="1"/>
</dbReference>
<gene>
    <name evidence="3" type="ORF">A2438_01665</name>
</gene>
<sequence length="267" mass="30733">MDHEINQKAIAARLKTLREKAGLSQEEIAKILDISRTAISQIENNERGVSSLELAAFSEAFKVSTDYILGLEEELEVALPKEDDRLRKQSMRISVPKLNLGKFKQVLLYLLERCAGKPNIGETVLYKLLYFIDFNYYETYEELLTGAKYIKNKYGPTPIEFVKIIDQMEDKGEIRIIRDKYGPYSQKRYIPLVKADLSQLKASEKEVIDRVIMAHSDKNAKEISNYSHEDLPWKATKDKDVIDYELVFYRTPAYSVRSYPEEGGSGL</sequence>
<protein>
    <submittedName>
        <fullName evidence="3">Repressor protein</fullName>
    </submittedName>
</protein>
<evidence type="ECO:0000313" key="4">
    <source>
        <dbReference type="Proteomes" id="UP000179242"/>
    </source>
</evidence>
<dbReference type="AlphaFoldDB" id="A0A1F4U7P3"/>
<dbReference type="PANTHER" id="PTHR46558">
    <property type="entry name" value="TRACRIPTIONAL REGULATORY PROTEIN-RELATED-RELATED"/>
    <property type="match status" value="1"/>
</dbReference>
<dbReference type="SUPFAM" id="SSF47413">
    <property type="entry name" value="lambda repressor-like DNA-binding domains"/>
    <property type="match status" value="1"/>
</dbReference>
<evidence type="ECO:0000256" key="1">
    <source>
        <dbReference type="ARBA" id="ARBA00023125"/>
    </source>
</evidence>
<dbReference type="GO" id="GO:0003677">
    <property type="term" value="F:DNA binding"/>
    <property type="evidence" value="ECO:0007669"/>
    <property type="project" value="UniProtKB-KW"/>
</dbReference>
<feature type="domain" description="HTH cro/C1-type" evidence="2">
    <location>
        <begin position="14"/>
        <end position="68"/>
    </location>
</feature>
<dbReference type="PANTHER" id="PTHR46558:SF11">
    <property type="entry name" value="HTH-TYPE TRANSCRIPTIONAL REGULATOR XRE"/>
    <property type="match status" value="1"/>
</dbReference>
<proteinExistence type="predicted"/>
<dbReference type="EMBL" id="MEUJ01000002">
    <property type="protein sequence ID" value="OGC40976.1"/>
    <property type="molecule type" value="Genomic_DNA"/>
</dbReference>
<accession>A0A1F4U7P3</accession>
<dbReference type="PROSITE" id="PS50943">
    <property type="entry name" value="HTH_CROC1"/>
    <property type="match status" value="1"/>
</dbReference>
<name>A0A1F4U7P3_UNCSA</name>
<dbReference type="Pfam" id="PF13274">
    <property type="entry name" value="SocA_Panacea"/>
    <property type="match status" value="1"/>
</dbReference>
<dbReference type="Gene3D" id="1.10.260.40">
    <property type="entry name" value="lambda repressor-like DNA-binding domains"/>
    <property type="match status" value="1"/>
</dbReference>
<evidence type="ECO:0000259" key="2">
    <source>
        <dbReference type="PROSITE" id="PS50943"/>
    </source>
</evidence>
<organism evidence="3 4">
    <name type="scientific">candidate division WOR-1 bacterium RIFOXYC2_FULL_46_14</name>
    <dbReference type="NCBI Taxonomy" id="1802587"/>
    <lineage>
        <taxon>Bacteria</taxon>
        <taxon>Bacillati</taxon>
        <taxon>Saganbacteria</taxon>
    </lineage>
</organism>
<keyword evidence="1" id="KW-0238">DNA-binding</keyword>
<comment type="caution">
    <text evidence="3">The sequence shown here is derived from an EMBL/GenBank/DDBJ whole genome shotgun (WGS) entry which is preliminary data.</text>
</comment>
<dbReference type="Proteomes" id="UP000179242">
    <property type="component" value="Unassembled WGS sequence"/>
</dbReference>